<evidence type="ECO:0000256" key="5">
    <source>
        <dbReference type="HAMAP-Rule" id="MF_00373"/>
    </source>
</evidence>
<dbReference type="PANTHER" id="PTHR39080">
    <property type="entry name" value="50S RIBOSOMAL PROTEIN L28"/>
    <property type="match status" value="1"/>
</dbReference>
<dbReference type="HAMAP" id="MF_00373">
    <property type="entry name" value="Ribosomal_bL28"/>
    <property type="match status" value="1"/>
</dbReference>
<dbReference type="GO" id="GO:1990904">
    <property type="term" value="C:ribonucleoprotein complex"/>
    <property type="evidence" value="ECO:0007669"/>
    <property type="project" value="UniProtKB-KW"/>
</dbReference>
<dbReference type="AlphaFoldDB" id="A0A5D8QFU9"/>
<evidence type="ECO:0000313" key="6">
    <source>
        <dbReference type="EMBL" id="TZE83402.1"/>
    </source>
</evidence>
<proteinExistence type="inferred from homology"/>
<dbReference type="RefSeq" id="WP_149544020.1">
    <property type="nucleotide sequence ID" value="NZ_VTPS01000001.1"/>
</dbReference>
<dbReference type="NCBIfam" id="TIGR00009">
    <property type="entry name" value="L28"/>
    <property type="match status" value="1"/>
</dbReference>
<dbReference type="InterPro" id="IPR050096">
    <property type="entry name" value="Bacterial_rp_bL28"/>
</dbReference>
<organism evidence="6 7">
    <name type="scientific">Calorimonas adulescens</name>
    <dbReference type="NCBI Taxonomy" id="2606906"/>
    <lineage>
        <taxon>Bacteria</taxon>
        <taxon>Bacillati</taxon>
        <taxon>Bacillota</taxon>
        <taxon>Clostridia</taxon>
        <taxon>Thermoanaerobacterales</taxon>
        <taxon>Thermoanaerobacteraceae</taxon>
        <taxon>Calorimonas</taxon>
    </lineage>
</organism>
<dbReference type="InterPro" id="IPR034704">
    <property type="entry name" value="Ribosomal_bL28/bL31-like_sf"/>
</dbReference>
<sequence length="63" mass="7197">MARVCEVCGKRPVTGIQYSHSHRQSKRIWKPNIKKVRAVVNGENKSIYVCTRCLRSGKVVRAI</sequence>
<keyword evidence="7" id="KW-1185">Reference proteome</keyword>
<accession>A0A5D8QFU9</accession>
<keyword evidence="2 5" id="KW-0689">Ribosomal protein</keyword>
<dbReference type="Pfam" id="PF00830">
    <property type="entry name" value="Ribosomal_L28"/>
    <property type="match status" value="1"/>
</dbReference>
<evidence type="ECO:0000256" key="1">
    <source>
        <dbReference type="ARBA" id="ARBA00008760"/>
    </source>
</evidence>
<dbReference type="GO" id="GO:0006412">
    <property type="term" value="P:translation"/>
    <property type="evidence" value="ECO:0007669"/>
    <property type="project" value="UniProtKB-UniRule"/>
</dbReference>
<evidence type="ECO:0000256" key="2">
    <source>
        <dbReference type="ARBA" id="ARBA00022980"/>
    </source>
</evidence>
<comment type="similarity">
    <text evidence="1 5">Belongs to the bacterial ribosomal protein bL28 family.</text>
</comment>
<evidence type="ECO:0000256" key="4">
    <source>
        <dbReference type="ARBA" id="ARBA00035174"/>
    </source>
</evidence>
<reference evidence="6 7" key="1">
    <citation type="submission" date="2019-08" db="EMBL/GenBank/DDBJ databases">
        <title>Calorimonas adulescens gen. nov., sp. nov., an anaerobic thermophilic bacterium from Sakhalin hot spring.</title>
        <authorList>
            <person name="Khomyakova M.A."/>
            <person name="Merkel A.Y."/>
            <person name="Novikov A."/>
            <person name="Bonch-Osmolovskaya E.A."/>
            <person name="Slobodkin A.I."/>
        </authorList>
    </citation>
    <scope>NUCLEOTIDE SEQUENCE [LARGE SCALE GENOMIC DNA]</scope>
    <source>
        <strain evidence="6 7">A05MB</strain>
    </source>
</reference>
<dbReference type="GO" id="GO:0005840">
    <property type="term" value="C:ribosome"/>
    <property type="evidence" value="ECO:0007669"/>
    <property type="project" value="UniProtKB-KW"/>
</dbReference>
<comment type="caution">
    <text evidence="6">The sequence shown here is derived from an EMBL/GenBank/DDBJ whole genome shotgun (WGS) entry which is preliminary data.</text>
</comment>
<dbReference type="InterPro" id="IPR001383">
    <property type="entry name" value="Ribosomal_bL28_bact-type"/>
</dbReference>
<keyword evidence="3 5" id="KW-0687">Ribonucleoprotein</keyword>
<dbReference type="PANTHER" id="PTHR39080:SF1">
    <property type="entry name" value="LARGE RIBOSOMAL SUBUNIT PROTEIN BL28A"/>
    <property type="match status" value="1"/>
</dbReference>
<dbReference type="SUPFAM" id="SSF143800">
    <property type="entry name" value="L28p-like"/>
    <property type="match status" value="1"/>
</dbReference>
<dbReference type="InterPro" id="IPR037147">
    <property type="entry name" value="Ribosomal_bL28_sf"/>
</dbReference>
<dbReference type="Proteomes" id="UP000322976">
    <property type="component" value="Unassembled WGS sequence"/>
</dbReference>
<dbReference type="Gene3D" id="2.30.170.40">
    <property type="entry name" value="Ribosomal protein L28/L24"/>
    <property type="match status" value="1"/>
</dbReference>
<gene>
    <name evidence="5 6" type="primary">rpmB</name>
    <name evidence="6" type="ORF">FWJ32_00510</name>
</gene>
<dbReference type="GO" id="GO:0003735">
    <property type="term" value="F:structural constituent of ribosome"/>
    <property type="evidence" value="ECO:0007669"/>
    <property type="project" value="InterPro"/>
</dbReference>
<protein>
    <recommendedName>
        <fullName evidence="4 5">Large ribosomal subunit protein bL28</fullName>
    </recommendedName>
</protein>
<dbReference type="InterPro" id="IPR026569">
    <property type="entry name" value="Ribosomal_bL28"/>
</dbReference>
<evidence type="ECO:0000313" key="7">
    <source>
        <dbReference type="Proteomes" id="UP000322976"/>
    </source>
</evidence>
<name>A0A5D8QFU9_9THEO</name>
<dbReference type="EMBL" id="VTPS01000001">
    <property type="protein sequence ID" value="TZE83402.1"/>
    <property type="molecule type" value="Genomic_DNA"/>
</dbReference>
<evidence type="ECO:0000256" key="3">
    <source>
        <dbReference type="ARBA" id="ARBA00023274"/>
    </source>
</evidence>